<dbReference type="AlphaFoldDB" id="B3R0V9"/>
<dbReference type="KEGG" id="cti:RALTA_A0548"/>
<evidence type="ECO:0000313" key="2">
    <source>
        <dbReference type="EMBL" id="CAQ68533.1"/>
    </source>
</evidence>
<keyword evidence="3" id="KW-1185">Reference proteome</keyword>
<dbReference type="Gene3D" id="3.50.70.10">
    <property type="match status" value="1"/>
</dbReference>
<evidence type="ECO:0000259" key="1">
    <source>
        <dbReference type="Pfam" id="PF16036"/>
    </source>
</evidence>
<dbReference type="InterPro" id="IPR016087">
    <property type="entry name" value="Chalcone_isomerase"/>
</dbReference>
<sequence length="239" mass="25915">MLSRIRSARLRVDTLLRSRFCLGFRLGFRLGFCLGLRPGFRPGRRLRLAVVLAALGAAPMVHAVPGPARAVEIEGMRFDDAARVGGKELQLNGAALRTGFLSKGYVAALYLEEKARNAALVLGTSGAKRLQLRILRETEPPAVVRAIRQGMRDNHSEAQMRGLAARLVQFERTLGEIGTAHKGDVINLDFSPQTGTVVAINGTPRGRPIPGEDFYQALLRVFLGERPVDAGVKRGLLGG</sequence>
<proteinExistence type="predicted"/>
<dbReference type="InterPro" id="IPR016088">
    <property type="entry name" value="Chalcone_isomerase_3-sand"/>
</dbReference>
<protein>
    <recommendedName>
        <fullName evidence="1">Chalcone isomerase domain-containing protein</fullName>
    </recommendedName>
</protein>
<name>B3R0V9_CUPTR</name>
<evidence type="ECO:0000313" key="3">
    <source>
        <dbReference type="Proteomes" id="UP000001692"/>
    </source>
</evidence>
<dbReference type="InterPro" id="IPR036298">
    <property type="entry name" value="Chalcone_isomerase_sf"/>
</dbReference>
<dbReference type="EMBL" id="CU633749">
    <property type="protein sequence ID" value="CAQ68533.1"/>
    <property type="molecule type" value="Genomic_DNA"/>
</dbReference>
<dbReference type="eggNOG" id="COG0810">
    <property type="taxonomic scope" value="Bacteria"/>
</dbReference>
<reference evidence="2 3" key="1">
    <citation type="journal article" date="2008" name="Genome Res.">
        <title>Genome sequence of the beta-rhizobium Cupriavidus taiwanensis and comparative genomics of rhizobia.</title>
        <authorList>
            <person name="Amadou C."/>
            <person name="Pascal G."/>
            <person name="Mangenot S."/>
            <person name="Glew M."/>
            <person name="Bontemps C."/>
            <person name="Capela D."/>
            <person name="Carrere S."/>
            <person name="Cruveiller S."/>
            <person name="Dossat C."/>
            <person name="Lajus A."/>
            <person name="Marchetti M."/>
            <person name="Poinsot V."/>
            <person name="Rouy Z."/>
            <person name="Servin B."/>
            <person name="Saad M."/>
            <person name="Schenowitz C."/>
            <person name="Barbe V."/>
            <person name="Batut J."/>
            <person name="Medigue C."/>
            <person name="Masson-Boivin C."/>
        </authorList>
    </citation>
    <scope>NUCLEOTIDE SEQUENCE [LARGE SCALE GENOMIC DNA]</scope>
    <source>
        <strain evidence="3">DSM 17343 / BCRC 17206 / CCUG 44338 / CIP 107171 / LMG 19424 / R1</strain>
    </source>
</reference>
<dbReference type="Proteomes" id="UP000001692">
    <property type="component" value="Chromosome 1"/>
</dbReference>
<feature type="domain" description="Chalcone isomerase" evidence="1">
    <location>
        <begin position="70"/>
        <end position="238"/>
    </location>
</feature>
<dbReference type="GO" id="GO:0016872">
    <property type="term" value="F:intramolecular lyase activity"/>
    <property type="evidence" value="ECO:0007669"/>
    <property type="project" value="InterPro"/>
</dbReference>
<organism evidence="2 3">
    <name type="scientific">Cupriavidus taiwanensis (strain DSM 17343 / BCRC 17206 / CCUG 44338 / CIP 107171 / LMG 19424 / R1)</name>
    <name type="common">Ralstonia taiwanensis (strain LMG 19424)</name>
    <dbReference type="NCBI Taxonomy" id="977880"/>
    <lineage>
        <taxon>Bacteria</taxon>
        <taxon>Pseudomonadati</taxon>
        <taxon>Pseudomonadota</taxon>
        <taxon>Betaproteobacteria</taxon>
        <taxon>Burkholderiales</taxon>
        <taxon>Burkholderiaceae</taxon>
        <taxon>Cupriavidus</taxon>
    </lineage>
</organism>
<dbReference type="SUPFAM" id="SSF54626">
    <property type="entry name" value="Chalcone isomerase"/>
    <property type="match status" value="1"/>
</dbReference>
<gene>
    <name evidence="2" type="ordered locus">RALTA_A0548</name>
</gene>
<dbReference type="Pfam" id="PF16036">
    <property type="entry name" value="Chalcone_3"/>
    <property type="match status" value="1"/>
</dbReference>
<accession>B3R0V9</accession>
<dbReference type="HOGENOM" id="CLU_102167_0_0_4"/>